<sequence>MNAIGSFLIVLSMLPFFPFLIVYYGMVYFKKPKKTALHTAMDVTTIFLIAAVAALFNSTFDLRFGFYLILLVLLISLGLIGSAQTRLKGKINYRRMIKAVWRMAFVAMGFSYIVLLAFGLFSYILDLM</sequence>
<dbReference type="Pfam" id="PF11877">
    <property type="entry name" value="DUF3397"/>
    <property type="match status" value="1"/>
</dbReference>
<keyword evidence="1" id="KW-0472">Membrane</keyword>
<evidence type="ECO:0000313" key="2">
    <source>
        <dbReference type="EMBL" id="MFD1126762.1"/>
    </source>
</evidence>
<dbReference type="Proteomes" id="UP001597169">
    <property type="component" value="Unassembled WGS sequence"/>
</dbReference>
<organism evidence="2 3">
    <name type="scientific">Paenibacillus provencensis</name>
    <dbReference type="NCBI Taxonomy" id="441151"/>
    <lineage>
        <taxon>Bacteria</taxon>
        <taxon>Bacillati</taxon>
        <taxon>Bacillota</taxon>
        <taxon>Bacilli</taxon>
        <taxon>Bacillales</taxon>
        <taxon>Paenibacillaceae</taxon>
        <taxon>Paenibacillus</taxon>
    </lineage>
</organism>
<keyword evidence="1" id="KW-1133">Transmembrane helix</keyword>
<proteinExistence type="predicted"/>
<accession>A0ABW3PL74</accession>
<evidence type="ECO:0000313" key="3">
    <source>
        <dbReference type="Proteomes" id="UP001597169"/>
    </source>
</evidence>
<feature type="transmembrane region" description="Helical" evidence="1">
    <location>
        <begin position="6"/>
        <end position="27"/>
    </location>
</feature>
<feature type="transmembrane region" description="Helical" evidence="1">
    <location>
        <begin position="104"/>
        <end position="125"/>
    </location>
</feature>
<keyword evidence="3" id="KW-1185">Reference proteome</keyword>
<name>A0ABW3PL74_9BACL</name>
<gene>
    <name evidence="2" type="ORF">ACFQ3J_01080</name>
</gene>
<reference evidence="3" key="1">
    <citation type="journal article" date="2019" name="Int. J. Syst. Evol. Microbiol.">
        <title>The Global Catalogue of Microorganisms (GCM) 10K type strain sequencing project: providing services to taxonomists for standard genome sequencing and annotation.</title>
        <authorList>
            <consortium name="The Broad Institute Genomics Platform"/>
            <consortium name="The Broad Institute Genome Sequencing Center for Infectious Disease"/>
            <person name="Wu L."/>
            <person name="Ma J."/>
        </authorList>
    </citation>
    <scope>NUCLEOTIDE SEQUENCE [LARGE SCALE GENOMIC DNA]</scope>
    <source>
        <strain evidence="3">CCUG 53519</strain>
    </source>
</reference>
<evidence type="ECO:0000256" key="1">
    <source>
        <dbReference type="SAM" id="Phobius"/>
    </source>
</evidence>
<keyword evidence="1" id="KW-0812">Transmembrane</keyword>
<dbReference type="EMBL" id="JBHTKX010000001">
    <property type="protein sequence ID" value="MFD1126762.1"/>
    <property type="molecule type" value="Genomic_DNA"/>
</dbReference>
<dbReference type="RefSeq" id="WP_311285463.1">
    <property type="nucleotide sequence ID" value="NZ_JBHTKX010000001.1"/>
</dbReference>
<dbReference type="InterPro" id="IPR024515">
    <property type="entry name" value="DUF3397"/>
</dbReference>
<comment type="caution">
    <text evidence="2">The sequence shown here is derived from an EMBL/GenBank/DDBJ whole genome shotgun (WGS) entry which is preliminary data.</text>
</comment>
<feature type="transmembrane region" description="Helical" evidence="1">
    <location>
        <begin position="64"/>
        <end position="83"/>
    </location>
</feature>
<protein>
    <submittedName>
        <fullName evidence="2">DUF3397 domain-containing protein</fullName>
    </submittedName>
</protein>